<dbReference type="EMBL" id="LWDF02000686">
    <property type="protein sequence ID" value="KAE8244255.1"/>
    <property type="molecule type" value="Genomic_DNA"/>
</dbReference>
<feature type="compositionally biased region" description="Polar residues" evidence="2">
    <location>
        <begin position="1"/>
        <end position="15"/>
    </location>
</feature>
<proteinExistence type="predicted"/>
<dbReference type="InterPro" id="IPR050830">
    <property type="entry name" value="Fungal_FAS"/>
</dbReference>
<dbReference type="PANTHER" id="PTHR10982">
    <property type="entry name" value="MALONYL COA-ACYL CARRIER PROTEIN TRANSACYLASE"/>
    <property type="match status" value="1"/>
</dbReference>
<keyword evidence="1" id="KW-0808">Transferase</keyword>
<feature type="domain" description="Fatty acid synthase subunit beta N-terminal" evidence="4">
    <location>
        <begin position="39"/>
        <end position="194"/>
    </location>
</feature>
<dbReference type="InterPro" id="IPR041099">
    <property type="entry name" value="FAS1_N"/>
</dbReference>
<dbReference type="InterPro" id="IPR016035">
    <property type="entry name" value="Acyl_Trfase/lysoPLipase"/>
</dbReference>
<dbReference type="Proteomes" id="UP000077521">
    <property type="component" value="Unassembled WGS sequence"/>
</dbReference>
<dbReference type="Pfam" id="PF16073">
    <property type="entry name" value="SAT"/>
    <property type="match status" value="1"/>
</dbReference>
<dbReference type="AlphaFoldDB" id="A0A8T8SMX2"/>
<dbReference type="Gene3D" id="6.20.240.10">
    <property type="match status" value="1"/>
</dbReference>
<dbReference type="PANTHER" id="PTHR10982:SF21">
    <property type="entry name" value="FATTY ACID SYNTHASE SUBUNIT BETA"/>
    <property type="match status" value="1"/>
</dbReference>
<keyword evidence="6" id="KW-1185">Reference proteome</keyword>
<sequence>MSSATSNSPPTSHTTEFVAVESGVSTPATTVSNSSSYASTRPLTIGANGVHVKVQVPSYQDGWLASQLLREGFESSYNKARRGSNDGTRPALPRSDSSDETETPVGSTLPNGAEPAHVSLTAAFLGFAARKANEEPDAPIIDCVKALWTFFHSEYLTVSKSNSVDIHSVAMNAAAFDEESRTTLLCDYFTAYVTLEKQGKSPLLPTPKLLNLARNGKAGIFALFGGQGTNEVYFNELQVLFNTYRPLVEPLIVIATKTLQAHVEQATLEGFSSFYLPGLNVHAWLTGAQPLPSVGYLGSIPVSLPLIGLTQLVQFLVSLRASGLTPREFRARFQGATGHSQGIVSAVVVATSDSLETFESNVIKGLGLLFHIGKRGQEAFPAFSIEPAVIGDAMTGGEGVPTPMLAVSGLDEKALNKYINATNSHLDEVDQVGISLYNGTHRYVVTGQPRALCGLVTSLRAVRADPDANQGRVPFSLRKPNFTMRFLPVNLPFHSPYLRGVSDRIASEYYSGVDLWSPEELAIEVRDTFDGSDLRAHKEEGVLRSILRQIFDRPVHWIKATNVDPSVTHCVDFGTGGLSGIGGLTAYNLQGRGVRVIIASGMHRETAELYDLHKVQSEERWSDAFRPRLVKTE</sequence>
<evidence type="ECO:0000256" key="2">
    <source>
        <dbReference type="SAM" id="MobiDB-lite"/>
    </source>
</evidence>
<feature type="non-terminal residue" evidence="5">
    <location>
        <position position="633"/>
    </location>
</feature>
<evidence type="ECO:0000256" key="1">
    <source>
        <dbReference type="ARBA" id="ARBA00022679"/>
    </source>
</evidence>
<dbReference type="Gene3D" id="1.20.1050.120">
    <property type="match status" value="1"/>
</dbReference>
<reference evidence="5" key="1">
    <citation type="submission" date="2016-04" db="EMBL/GenBank/DDBJ databases">
        <authorList>
            <person name="Nguyen H.D."/>
            <person name="Samba Siva P."/>
            <person name="Cullis J."/>
            <person name="Levesque C.A."/>
            <person name="Hambleton S."/>
        </authorList>
    </citation>
    <scope>NUCLEOTIDE SEQUENCE</scope>
    <source>
        <strain evidence="5">DAOMC 236416</strain>
    </source>
</reference>
<evidence type="ECO:0000313" key="5">
    <source>
        <dbReference type="EMBL" id="KAE8244255.1"/>
    </source>
</evidence>
<evidence type="ECO:0008006" key="7">
    <source>
        <dbReference type="Google" id="ProtNLM"/>
    </source>
</evidence>
<accession>A0A8T8SMX2</accession>
<name>A0A8T8SMX2_9BASI</name>
<feature type="region of interest" description="Disordered" evidence="2">
    <location>
        <begin position="1"/>
        <end position="40"/>
    </location>
</feature>
<dbReference type="InterPro" id="IPR001227">
    <property type="entry name" value="Ac_transferase_dom_sf"/>
</dbReference>
<organism evidence="5 6">
    <name type="scientific">Tilletia indica</name>
    <dbReference type="NCBI Taxonomy" id="43049"/>
    <lineage>
        <taxon>Eukaryota</taxon>
        <taxon>Fungi</taxon>
        <taxon>Dikarya</taxon>
        <taxon>Basidiomycota</taxon>
        <taxon>Ustilaginomycotina</taxon>
        <taxon>Exobasidiomycetes</taxon>
        <taxon>Tilletiales</taxon>
        <taxon>Tilletiaceae</taxon>
        <taxon>Tilletia</taxon>
    </lineage>
</organism>
<comment type="caution">
    <text evidence="5">The sequence shown here is derived from an EMBL/GenBank/DDBJ whole genome shotgun (WGS) entry which is preliminary data.</text>
</comment>
<dbReference type="Pfam" id="PF17828">
    <property type="entry name" value="FAS_N"/>
    <property type="match status" value="1"/>
</dbReference>
<gene>
    <name evidence="5" type="ORF">A4X13_0g6730</name>
</gene>
<evidence type="ECO:0000313" key="6">
    <source>
        <dbReference type="Proteomes" id="UP000077521"/>
    </source>
</evidence>
<feature type="domain" description="Starter acyltransferase (SAT)" evidence="3">
    <location>
        <begin position="223"/>
        <end position="463"/>
    </location>
</feature>
<reference evidence="5" key="2">
    <citation type="journal article" date="2019" name="IMA Fungus">
        <title>Genome sequencing and comparison of five Tilletia species to identify candidate genes for the detection of regulated species infecting wheat.</title>
        <authorList>
            <person name="Nguyen H.D.T."/>
            <person name="Sultana T."/>
            <person name="Kesanakurti P."/>
            <person name="Hambleton S."/>
        </authorList>
    </citation>
    <scope>NUCLEOTIDE SEQUENCE</scope>
    <source>
        <strain evidence="5">DAOMC 236416</strain>
    </source>
</reference>
<dbReference type="SUPFAM" id="SSF52151">
    <property type="entry name" value="FabD/lysophospholipase-like"/>
    <property type="match status" value="1"/>
</dbReference>
<evidence type="ECO:0000259" key="3">
    <source>
        <dbReference type="Pfam" id="PF16073"/>
    </source>
</evidence>
<dbReference type="FunFam" id="3.40.366.10:FF:000006">
    <property type="entry name" value="Fatty acid synthase beta subunit dehydratase"/>
    <property type="match status" value="1"/>
</dbReference>
<dbReference type="InterPro" id="IPR032088">
    <property type="entry name" value="SAT"/>
</dbReference>
<feature type="region of interest" description="Disordered" evidence="2">
    <location>
        <begin position="78"/>
        <end position="114"/>
    </location>
</feature>
<feature type="compositionally biased region" description="Polar residues" evidence="2">
    <location>
        <begin position="23"/>
        <end position="40"/>
    </location>
</feature>
<dbReference type="GO" id="GO:0016740">
    <property type="term" value="F:transferase activity"/>
    <property type="evidence" value="ECO:0007669"/>
    <property type="project" value="UniProtKB-KW"/>
</dbReference>
<protein>
    <recommendedName>
        <fullName evidence="7">Starter acyltransferase (SAT) domain-containing protein</fullName>
    </recommendedName>
</protein>
<evidence type="ECO:0000259" key="4">
    <source>
        <dbReference type="Pfam" id="PF17828"/>
    </source>
</evidence>
<dbReference type="Gene3D" id="3.40.366.10">
    <property type="entry name" value="Malonyl-Coenzyme A Acyl Carrier Protein, domain 2"/>
    <property type="match status" value="2"/>
</dbReference>